<keyword evidence="3" id="KW-1185">Reference proteome</keyword>
<feature type="transmembrane region" description="Helical" evidence="1">
    <location>
        <begin position="229"/>
        <end position="245"/>
    </location>
</feature>
<accession>A0A653I842</accession>
<dbReference type="Proteomes" id="UP000439752">
    <property type="component" value="Unassembled WGS sequence"/>
</dbReference>
<gene>
    <name evidence="2" type="primary">yoaT</name>
    <name evidence="2" type="ORF">EXIGUO9Y_230059</name>
</gene>
<feature type="transmembrane region" description="Helical" evidence="1">
    <location>
        <begin position="135"/>
        <end position="154"/>
    </location>
</feature>
<dbReference type="AlphaFoldDB" id="A0A653I842"/>
<keyword evidence="1" id="KW-0472">Membrane</keyword>
<dbReference type="EMBL" id="CABWKQ010000016">
    <property type="protein sequence ID" value="VWX35280.1"/>
    <property type="molecule type" value="Genomic_DNA"/>
</dbReference>
<feature type="transmembrane region" description="Helical" evidence="1">
    <location>
        <begin position="70"/>
        <end position="92"/>
    </location>
</feature>
<evidence type="ECO:0000313" key="2">
    <source>
        <dbReference type="EMBL" id="VWX35280.1"/>
    </source>
</evidence>
<feature type="transmembrane region" description="Helical" evidence="1">
    <location>
        <begin position="12"/>
        <end position="33"/>
    </location>
</feature>
<feature type="transmembrane region" description="Helical" evidence="1">
    <location>
        <begin position="104"/>
        <end position="123"/>
    </location>
</feature>
<dbReference type="InterPro" id="IPR008535">
    <property type="entry name" value="DUF817"/>
</dbReference>
<feature type="transmembrane region" description="Helical" evidence="1">
    <location>
        <begin position="160"/>
        <end position="177"/>
    </location>
</feature>
<proteinExistence type="predicted"/>
<evidence type="ECO:0000313" key="3">
    <source>
        <dbReference type="Proteomes" id="UP000439752"/>
    </source>
</evidence>
<evidence type="ECO:0000256" key="1">
    <source>
        <dbReference type="SAM" id="Phobius"/>
    </source>
</evidence>
<sequence>MRLIRHLIRFTYLEALCCIFPVAIFAALALSRYLPSEPIARYDILLLWCLFVQVALLVTRYETKEEFKLILIFHVIGLGLELFKVHVGSWSYPEDAVSKVFGVPLYAGFMYASVASYICQAFRRLDLRFTSFPRPTLALVVGSLIYLNFFTHHWMLDLRWFLMGLVIVVFFKSWVYFRLEDTVYRLPLVLSFLLIAWFIWLAENIVTFFKGWVYPHQQEGWELVDFGKLSSWFLLVIITVLIVVVEKYRSGDSAVEVKS</sequence>
<name>A0A653I842_9BACL</name>
<reference evidence="2 3" key="1">
    <citation type="submission" date="2019-10" db="EMBL/GenBank/DDBJ databases">
        <authorList>
            <person name="Karimi E."/>
        </authorList>
    </citation>
    <scope>NUCLEOTIDE SEQUENCE [LARGE SCALE GENOMIC DNA]</scope>
    <source>
        <strain evidence="2">Exiguobacterium sp. 9Y</strain>
    </source>
</reference>
<keyword evidence="1" id="KW-1133">Transmembrane helix</keyword>
<feature type="transmembrane region" description="Helical" evidence="1">
    <location>
        <begin position="189"/>
        <end position="209"/>
    </location>
</feature>
<dbReference type="RefSeq" id="WP_159173203.1">
    <property type="nucleotide sequence ID" value="NZ_LR732312.1"/>
</dbReference>
<organism evidence="2 3">
    <name type="scientific">Exiguobacterium oxidotolerans</name>
    <dbReference type="NCBI Taxonomy" id="223958"/>
    <lineage>
        <taxon>Bacteria</taxon>
        <taxon>Bacillati</taxon>
        <taxon>Bacillota</taxon>
        <taxon>Bacilli</taxon>
        <taxon>Bacillales</taxon>
        <taxon>Bacillales Family XII. Incertae Sedis</taxon>
        <taxon>Exiguobacterium</taxon>
    </lineage>
</organism>
<feature type="transmembrane region" description="Helical" evidence="1">
    <location>
        <begin position="39"/>
        <end position="58"/>
    </location>
</feature>
<protein>
    <submittedName>
        <fullName evidence="2">Putative integral inner membrane protein</fullName>
    </submittedName>
</protein>
<dbReference type="Pfam" id="PF05675">
    <property type="entry name" value="DUF817"/>
    <property type="match status" value="1"/>
</dbReference>
<dbReference type="PIRSF" id="PIRSF009141">
    <property type="entry name" value="UCP009141"/>
    <property type="match status" value="1"/>
</dbReference>
<keyword evidence="1" id="KW-0812">Transmembrane</keyword>